<evidence type="ECO:0000313" key="2">
    <source>
        <dbReference type="Proteomes" id="UP000256913"/>
    </source>
</evidence>
<proteinExistence type="predicted"/>
<dbReference type="OrthoDB" id="3397289at2"/>
<dbReference type="AlphaFoldDB" id="A0A3D9ZEC3"/>
<evidence type="ECO:0000313" key="1">
    <source>
        <dbReference type="EMBL" id="REF94193.1"/>
    </source>
</evidence>
<organism evidence="1 2">
    <name type="scientific">Asanoa ferruginea</name>
    <dbReference type="NCBI Taxonomy" id="53367"/>
    <lineage>
        <taxon>Bacteria</taxon>
        <taxon>Bacillati</taxon>
        <taxon>Actinomycetota</taxon>
        <taxon>Actinomycetes</taxon>
        <taxon>Micromonosporales</taxon>
        <taxon>Micromonosporaceae</taxon>
        <taxon>Asanoa</taxon>
    </lineage>
</organism>
<comment type="caution">
    <text evidence="1">The sequence shown here is derived from an EMBL/GenBank/DDBJ whole genome shotgun (WGS) entry which is preliminary data.</text>
</comment>
<dbReference type="Proteomes" id="UP000256913">
    <property type="component" value="Unassembled WGS sequence"/>
</dbReference>
<gene>
    <name evidence="1" type="ORF">DFJ67_0108</name>
</gene>
<protein>
    <submittedName>
        <fullName evidence="1">Uncharacterized protein</fullName>
    </submittedName>
</protein>
<accession>A0A3D9ZEC3</accession>
<dbReference type="EMBL" id="QUMQ01000001">
    <property type="protein sequence ID" value="REF94193.1"/>
    <property type="molecule type" value="Genomic_DNA"/>
</dbReference>
<dbReference type="RefSeq" id="WP_116066052.1">
    <property type="nucleotide sequence ID" value="NZ_BONB01000027.1"/>
</dbReference>
<sequence>MSLWDLFRRQPKLPADAGVTLDSGERVIAWARTQSGPYVVATDRGLRAPERDRLDWHQIHKAVWSGRELSVTPAEVVEQRAGYDVVADLPPWSVLLVEPREVPQQVRARVTGSVSYSSHHAVDGGGVRVVARKVRGRDGLVWSVRYDHGTQTSTPEVVEATGSFVAEAKAATTPRDL</sequence>
<name>A0A3D9ZEC3_9ACTN</name>
<keyword evidence="2" id="KW-1185">Reference proteome</keyword>
<reference evidence="1 2" key="1">
    <citation type="submission" date="2018-08" db="EMBL/GenBank/DDBJ databases">
        <title>Sequencing the genomes of 1000 actinobacteria strains.</title>
        <authorList>
            <person name="Klenk H.-P."/>
        </authorList>
    </citation>
    <scope>NUCLEOTIDE SEQUENCE [LARGE SCALE GENOMIC DNA]</scope>
    <source>
        <strain evidence="1 2">DSM 44099</strain>
    </source>
</reference>